<accession>A0A409VYA1</accession>
<feature type="compositionally biased region" description="Low complexity" evidence="1">
    <location>
        <begin position="364"/>
        <end position="379"/>
    </location>
</feature>
<name>A0A409VYA1_9AGAR</name>
<dbReference type="AlphaFoldDB" id="A0A409VYA1"/>
<proteinExistence type="predicted"/>
<sequence>MSYGYCANCLPPPIPPPWFTLQAAHRFCPEYVAKQEFLHVPKMRHEEFSGSFKSGAIHITKDVIYHITREHRFSGVQSTVYCKHLKNDQIIHISSRIVVKQDNDSMVSYFAAYPIKADDEFVYIFTPSYALLNDSCRALRHDDPAWPYLILVVPKENTNMDFNSQIGIQYEEFLPPPPSPPNDISFVSDKEYVNVDRSQAHAHQLYPLGIFPPMMAPEHFSTPITQPPLQVAARKIAAIYHAHKQGILPSVSPYMTLTSPSVPSNRRTTTTIATPHILSSNKRDQTGNLLYSSDASNEIKGPSTNSHPPRKRARVDHLQHELNDACELSQGASRPLMLHNTHTPSPLRIEHRTPELASSDTFNTRTQQTRSTSQTIIQSHCPDPAQPSHATPSSTHLTNTLSPHTVLYSDADAHHFGTLSQLSIAQPTDTRDQCTRYMDSLPTFPGPSGL</sequence>
<feature type="region of interest" description="Disordered" evidence="1">
    <location>
        <begin position="329"/>
        <end position="398"/>
    </location>
</feature>
<evidence type="ECO:0000313" key="3">
    <source>
        <dbReference type="Proteomes" id="UP000284706"/>
    </source>
</evidence>
<comment type="caution">
    <text evidence="2">The sequence shown here is derived from an EMBL/GenBank/DDBJ whole genome shotgun (WGS) entry which is preliminary data.</text>
</comment>
<keyword evidence="3" id="KW-1185">Reference proteome</keyword>
<dbReference type="EMBL" id="NHYE01005511">
    <property type="protein sequence ID" value="PPQ71229.1"/>
    <property type="molecule type" value="Genomic_DNA"/>
</dbReference>
<feature type="compositionally biased region" description="Polar residues" evidence="1">
    <location>
        <begin position="388"/>
        <end position="398"/>
    </location>
</feature>
<feature type="region of interest" description="Disordered" evidence="1">
    <location>
        <begin position="259"/>
        <end position="316"/>
    </location>
</feature>
<gene>
    <name evidence="2" type="ORF">CVT26_011007</name>
</gene>
<evidence type="ECO:0000256" key="1">
    <source>
        <dbReference type="SAM" id="MobiDB-lite"/>
    </source>
</evidence>
<evidence type="ECO:0000313" key="2">
    <source>
        <dbReference type="EMBL" id="PPQ71229.1"/>
    </source>
</evidence>
<feature type="compositionally biased region" description="Polar residues" evidence="1">
    <location>
        <begin position="259"/>
        <end position="307"/>
    </location>
</feature>
<dbReference type="Proteomes" id="UP000284706">
    <property type="component" value="Unassembled WGS sequence"/>
</dbReference>
<organism evidence="2 3">
    <name type="scientific">Gymnopilus dilepis</name>
    <dbReference type="NCBI Taxonomy" id="231916"/>
    <lineage>
        <taxon>Eukaryota</taxon>
        <taxon>Fungi</taxon>
        <taxon>Dikarya</taxon>
        <taxon>Basidiomycota</taxon>
        <taxon>Agaricomycotina</taxon>
        <taxon>Agaricomycetes</taxon>
        <taxon>Agaricomycetidae</taxon>
        <taxon>Agaricales</taxon>
        <taxon>Agaricineae</taxon>
        <taxon>Hymenogastraceae</taxon>
        <taxon>Gymnopilus</taxon>
    </lineage>
</organism>
<protein>
    <submittedName>
        <fullName evidence="2">Uncharacterized protein</fullName>
    </submittedName>
</protein>
<reference evidence="2 3" key="1">
    <citation type="journal article" date="2018" name="Evol. Lett.">
        <title>Horizontal gene cluster transfer increased hallucinogenic mushroom diversity.</title>
        <authorList>
            <person name="Reynolds H.T."/>
            <person name="Vijayakumar V."/>
            <person name="Gluck-Thaler E."/>
            <person name="Korotkin H.B."/>
            <person name="Matheny P.B."/>
            <person name="Slot J.C."/>
        </authorList>
    </citation>
    <scope>NUCLEOTIDE SEQUENCE [LARGE SCALE GENOMIC DNA]</scope>
    <source>
        <strain evidence="2 3">SRW20</strain>
    </source>
</reference>
<dbReference type="InParanoid" id="A0A409VYA1"/>